<dbReference type="InterPro" id="IPR001789">
    <property type="entry name" value="Sig_transdc_resp-reg_receiver"/>
</dbReference>
<evidence type="ECO:0000259" key="3">
    <source>
        <dbReference type="PROSITE" id="PS50110"/>
    </source>
</evidence>
<dbReference type="InterPro" id="IPR011006">
    <property type="entry name" value="CheY-like_superfamily"/>
</dbReference>
<reference evidence="4 5" key="1">
    <citation type="submission" date="2023-01" db="EMBL/GenBank/DDBJ databases">
        <title>Novel species of the genus Asticcacaulis isolated from rivers.</title>
        <authorList>
            <person name="Lu H."/>
        </authorList>
    </citation>
    <scope>NUCLEOTIDE SEQUENCE [LARGE SCALE GENOMIC DNA]</scope>
    <source>
        <strain evidence="4 5">LKC15W</strain>
    </source>
</reference>
<organism evidence="4 5">
    <name type="scientific">Asticcacaulis machinosus</name>
    <dbReference type="NCBI Taxonomy" id="2984211"/>
    <lineage>
        <taxon>Bacteria</taxon>
        <taxon>Pseudomonadati</taxon>
        <taxon>Pseudomonadota</taxon>
        <taxon>Alphaproteobacteria</taxon>
        <taxon>Caulobacterales</taxon>
        <taxon>Caulobacteraceae</taxon>
        <taxon>Asticcacaulis</taxon>
    </lineage>
</organism>
<evidence type="ECO:0000256" key="2">
    <source>
        <dbReference type="PROSITE-ProRule" id="PRU00169"/>
    </source>
</evidence>
<name>A0ABT5HMS1_9CAUL</name>
<proteinExistence type="predicted"/>
<dbReference type="Gene3D" id="3.40.50.2300">
    <property type="match status" value="1"/>
</dbReference>
<dbReference type="PANTHER" id="PTHR44591">
    <property type="entry name" value="STRESS RESPONSE REGULATOR PROTEIN 1"/>
    <property type="match status" value="1"/>
</dbReference>
<evidence type="ECO:0000313" key="5">
    <source>
        <dbReference type="Proteomes" id="UP001218579"/>
    </source>
</evidence>
<dbReference type="SUPFAM" id="SSF52172">
    <property type="entry name" value="CheY-like"/>
    <property type="match status" value="1"/>
</dbReference>
<evidence type="ECO:0000313" key="4">
    <source>
        <dbReference type="EMBL" id="MDC7677518.1"/>
    </source>
</evidence>
<dbReference type="InterPro" id="IPR050595">
    <property type="entry name" value="Bact_response_regulator"/>
</dbReference>
<protein>
    <submittedName>
        <fullName evidence="4">Response regulator</fullName>
    </submittedName>
</protein>
<dbReference type="EMBL" id="JAQQKV010000004">
    <property type="protein sequence ID" value="MDC7677518.1"/>
    <property type="molecule type" value="Genomic_DNA"/>
</dbReference>
<dbReference type="PROSITE" id="PS50110">
    <property type="entry name" value="RESPONSE_REGULATORY"/>
    <property type="match status" value="1"/>
</dbReference>
<feature type="modified residue" description="4-aspartylphosphate" evidence="2">
    <location>
        <position position="56"/>
    </location>
</feature>
<sequence>MKPLKHILCIDDDPDILAVTQLALEDVGGYRVSCLESGRRAIDEAAALEPDLILMDVMMPEMDGPSTLTGLRKQSVLASVPIVFMTARIQLVDTEGYLKQGADGVIAKPFDPLLIPDQINAIWERRNVP</sequence>
<feature type="domain" description="Response regulatory" evidence="3">
    <location>
        <begin position="6"/>
        <end position="123"/>
    </location>
</feature>
<keyword evidence="1 2" id="KW-0597">Phosphoprotein</keyword>
<accession>A0ABT5HMS1</accession>
<evidence type="ECO:0000256" key="1">
    <source>
        <dbReference type="ARBA" id="ARBA00022553"/>
    </source>
</evidence>
<dbReference type="PANTHER" id="PTHR44591:SF3">
    <property type="entry name" value="RESPONSE REGULATORY DOMAIN-CONTAINING PROTEIN"/>
    <property type="match status" value="1"/>
</dbReference>
<dbReference type="Pfam" id="PF00072">
    <property type="entry name" value="Response_reg"/>
    <property type="match status" value="1"/>
</dbReference>
<dbReference type="Proteomes" id="UP001218579">
    <property type="component" value="Unassembled WGS sequence"/>
</dbReference>
<comment type="caution">
    <text evidence="4">The sequence shown here is derived from an EMBL/GenBank/DDBJ whole genome shotgun (WGS) entry which is preliminary data.</text>
</comment>
<dbReference type="RefSeq" id="WP_272745843.1">
    <property type="nucleotide sequence ID" value="NZ_JAQQKV010000004.1"/>
</dbReference>
<gene>
    <name evidence="4" type="ORF">PQU98_15350</name>
</gene>
<keyword evidence="5" id="KW-1185">Reference proteome</keyword>
<dbReference type="SMART" id="SM00448">
    <property type="entry name" value="REC"/>
    <property type="match status" value="1"/>
</dbReference>